<dbReference type="PANTHER" id="PTHR43701">
    <property type="entry name" value="MEMBRANE TRANSPORTER PROTEIN MJ0441-RELATED"/>
    <property type="match status" value="1"/>
</dbReference>
<dbReference type="Proteomes" id="UP000218327">
    <property type="component" value="Unassembled WGS sequence"/>
</dbReference>
<evidence type="ECO:0000256" key="3">
    <source>
        <dbReference type="ARBA" id="ARBA00022692"/>
    </source>
</evidence>
<feature type="transmembrane region" description="Helical" evidence="6">
    <location>
        <begin position="103"/>
        <end position="122"/>
    </location>
</feature>
<keyword evidence="5 6" id="KW-0472">Membrane</keyword>
<evidence type="ECO:0000256" key="1">
    <source>
        <dbReference type="ARBA" id="ARBA00004141"/>
    </source>
</evidence>
<evidence type="ECO:0000256" key="4">
    <source>
        <dbReference type="ARBA" id="ARBA00022989"/>
    </source>
</evidence>
<keyword evidence="6" id="KW-1003">Cell membrane</keyword>
<evidence type="ECO:0000256" key="5">
    <source>
        <dbReference type="ARBA" id="ARBA00023136"/>
    </source>
</evidence>
<keyword evidence="3 6" id="KW-0812">Transmembrane</keyword>
<feature type="transmembrane region" description="Helical" evidence="6">
    <location>
        <begin position="201"/>
        <end position="226"/>
    </location>
</feature>
<dbReference type="InterPro" id="IPR002781">
    <property type="entry name" value="TM_pro_TauE-like"/>
</dbReference>
<dbReference type="PANTHER" id="PTHR43701:SF2">
    <property type="entry name" value="MEMBRANE TRANSPORTER PROTEIN YJNA-RELATED"/>
    <property type="match status" value="1"/>
</dbReference>
<comment type="caution">
    <text evidence="7">The sequence shown here is derived from an EMBL/GenBank/DDBJ whole genome shotgun (WGS) entry which is preliminary data.</text>
</comment>
<keyword evidence="4 6" id="KW-1133">Transmembrane helix</keyword>
<evidence type="ECO:0000313" key="7">
    <source>
        <dbReference type="EMBL" id="PCJ26096.1"/>
    </source>
</evidence>
<accession>A0A2A5B4Y1</accession>
<dbReference type="GO" id="GO:0005886">
    <property type="term" value="C:plasma membrane"/>
    <property type="evidence" value="ECO:0007669"/>
    <property type="project" value="UniProtKB-SubCell"/>
</dbReference>
<protein>
    <recommendedName>
        <fullName evidence="6">Probable membrane transporter protein</fullName>
    </recommendedName>
</protein>
<name>A0A2A5B4Y1_9GAMM</name>
<feature type="transmembrane region" description="Helical" evidence="6">
    <location>
        <begin position="71"/>
        <end position="91"/>
    </location>
</feature>
<dbReference type="EMBL" id="NVVJ01000013">
    <property type="protein sequence ID" value="PCJ26096.1"/>
    <property type="molecule type" value="Genomic_DNA"/>
</dbReference>
<sequence>MELLLHISAGAVVGFAIGLTGVGGGSLMTPILLLFGYPAPVAIGTDLLYAAITKANGAISHHRRGNVNWKIVSLLALGSIPSAILVHLLLLDTGFQQSQLFENLLTRSLGVMLITTSIILIFKGKLRKNAVDDRPEFIMGVVHRNRGFITWLMGILLGVCVTLSSIGAGAFGAAILLVIYSKTSAVRIIGSDIAHAVPLTFIAGAGYFVAGFVDMSLLLSLLLGSLPAISFGTRVSSRVSERTLQKILIVILLSMGCYYSIFSVLH</sequence>
<dbReference type="Pfam" id="PF01925">
    <property type="entry name" value="TauE"/>
    <property type="match status" value="1"/>
</dbReference>
<evidence type="ECO:0000256" key="6">
    <source>
        <dbReference type="RuleBase" id="RU363041"/>
    </source>
</evidence>
<reference evidence="8" key="1">
    <citation type="submission" date="2017-08" db="EMBL/GenBank/DDBJ databases">
        <title>A dynamic microbial community with high functional redundancy inhabits the cold, oxic subseafloor aquifer.</title>
        <authorList>
            <person name="Tully B.J."/>
            <person name="Wheat C.G."/>
            <person name="Glazer B.T."/>
            <person name="Huber J.A."/>
        </authorList>
    </citation>
    <scope>NUCLEOTIDE SEQUENCE [LARGE SCALE GENOMIC DNA]</scope>
</reference>
<comment type="subcellular location">
    <subcellularLocation>
        <location evidence="6">Cell membrane</location>
        <topology evidence="6">Multi-pass membrane protein</topology>
    </subcellularLocation>
    <subcellularLocation>
        <location evidence="1">Membrane</location>
        <topology evidence="1">Multi-pass membrane protein</topology>
    </subcellularLocation>
</comment>
<feature type="transmembrane region" description="Helical" evidence="6">
    <location>
        <begin position="247"/>
        <end position="265"/>
    </location>
</feature>
<comment type="similarity">
    <text evidence="2 6">Belongs to the 4-toluene sulfonate uptake permease (TSUP) (TC 2.A.102) family.</text>
</comment>
<feature type="transmembrane region" description="Helical" evidence="6">
    <location>
        <begin position="148"/>
        <end position="181"/>
    </location>
</feature>
<feature type="transmembrane region" description="Helical" evidence="6">
    <location>
        <begin position="28"/>
        <end position="50"/>
    </location>
</feature>
<evidence type="ECO:0000256" key="2">
    <source>
        <dbReference type="ARBA" id="ARBA00009142"/>
    </source>
</evidence>
<dbReference type="InterPro" id="IPR051598">
    <property type="entry name" value="TSUP/Inactive_protease-like"/>
</dbReference>
<gene>
    <name evidence="7" type="ORF">COA96_06255</name>
</gene>
<proteinExistence type="inferred from homology"/>
<organism evidence="7 8">
    <name type="scientific">SAR86 cluster bacterium</name>
    <dbReference type="NCBI Taxonomy" id="2030880"/>
    <lineage>
        <taxon>Bacteria</taxon>
        <taxon>Pseudomonadati</taxon>
        <taxon>Pseudomonadota</taxon>
        <taxon>Gammaproteobacteria</taxon>
        <taxon>SAR86 cluster</taxon>
    </lineage>
</organism>
<evidence type="ECO:0000313" key="8">
    <source>
        <dbReference type="Proteomes" id="UP000218327"/>
    </source>
</evidence>
<dbReference type="AlphaFoldDB" id="A0A2A5B4Y1"/>